<dbReference type="AlphaFoldDB" id="A0A9N7U8V9"/>
<comment type="caution">
    <text evidence="1">The sequence shown here is derived from an EMBL/GenBank/DDBJ whole genome shotgun (WGS) entry which is preliminary data.</text>
</comment>
<keyword evidence="2" id="KW-1185">Reference proteome</keyword>
<organism evidence="1 2">
    <name type="scientific">Pleuronectes platessa</name>
    <name type="common">European plaice</name>
    <dbReference type="NCBI Taxonomy" id="8262"/>
    <lineage>
        <taxon>Eukaryota</taxon>
        <taxon>Metazoa</taxon>
        <taxon>Chordata</taxon>
        <taxon>Craniata</taxon>
        <taxon>Vertebrata</taxon>
        <taxon>Euteleostomi</taxon>
        <taxon>Actinopterygii</taxon>
        <taxon>Neopterygii</taxon>
        <taxon>Teleostei</taxon>
        <taxon>Neoteleostei</taxon>
        <taxon>Acanthomorphata</taxon>
        <taxon>Carangaria</taxon>
        <taxon>Pleuronectiformes</taxon>
        <taxon>Pleuronectoidei</taxon>
        <taxon>Pleuronectidae</taxon>
        <taxon>Pleuronectes</taxon>
    </lineage>
</organism>
<evidence type="ECO:0000313" key="2">
    <source>
        <dbReference type="Proteomes" id="UP001153269"/>
    </source>
</evidence>
<evidence type="ECO:0000313" key="1">
    <source>
        <dbReference type="EMBL" id="CAB1427103.1"/>
    </source>
</evidence>
<dbReference type="Proteomes" id="UP001153269">
    <property type="component" value="Unassembled WGS sequence"/>
</dbReference>
<reference evidence="1" key="1">
    <citation type="submission" date="2020-03" db="EMBL/GenBank/DDBJ databases">
        <authorList>
            <person name="Weist P."/>
        </authorList>
    </citation>
    <scope>NUCLEOTIDE SEQUENCE</scope>
</reference>
<sequence length="115" mass="12952">MSREVLCSHVFTTAIHPPRDSVVSADSSGRDKVLMLGLKVTAPVLQPHSWGARDPSPHGIHRAARRQRRTDGWGQFRVQHLAQGHFGMQIRKTGMELPTFWLEDNHSTPQKQPAQ</sequence>
<name>A0A9N7U8V9_PLEPL</name>
<dbReference type="EMBL" id="CADEAL010000942">
    <property type="protein sequence ID" value="CAB1427103.1"/>
    <property type="molecule type" value="Genomic_DNA"/>
</dbReference>
<protein>
    <submittedName>
        <fullName evidence="1">Uncharacterized protein</fullName>
    </submittedName>
</protein>
<gene>
    <name evidence="1" type="ORF">PLEPLA_LOCUS15041</name>
</gene>
<proteinExistence type="predicted"/>
<accession>A0A9N7U8V9</accession>